<dbReference type="Gene3D" id="3.30.70.270">
    <property type="match status" value="1"/>
</dbReference>
<proteinExistence type="predicted"/>
<comment type="caution">
    <text evidence="1">The sequence shown here is derived from an EMBL/GenBank/DDBJ whole genome shotgun (WGS) entry which is preliminary data.</text>
</comment>
<feature type="non-terminal residue" evidence="1">
    <location>
        <position position="1"/>
    </location>
</feature>
<dbReference type="PANTHER" id="PTHR37984:SF5">
    <property type="entry name" value="PROTEIN NYNRIN-LIKE"/>
    <property type="match status" value="1"/>
</dbReference>
<evidence type="ECO:0000313" key="2">
    <source>
        <dbReference type="Proteomes" id="UP001630127"/>
    </source>
</evidence>
<dbReference type="SUPFAM" id="SSF56672">
    <property type="entry name" value="DNA/RNA polymerases"/>
    <property type="match status" value="1"/>
</dbReference>
<name>A0ABD2ZIF1_9GENT</name>
<accession>A0ABD2ZIF1</accession>
<protein>
    <recommendedName>
        <fullName evidence="3">Reverse transcriptase domain-containing protein</fullName>
    </recommendedName>
</protein>
<feature type="non-terminal residue" evidence="1">
    <location>
        <position position="66"/>
    </location>
</feature>
<dbReference type="InterPro" id="IPR043128">
    <property type="entry name" value="Rev_trsase/Diguanyl_cyclase"/>
</dbReference>
<evidence type="ECO:0008006" key="3">
    <source>
        <dbReference type="Google" id="ProtNLM"/>
    </source>
</evidence>
<dbReference type="EMBL" id="JBJUIK010000009">
    <property type="protein sequence ID" value="KAL3518884.1"/>
    <property type="molecule type" value="Genomic_DNA"/>
</dbReference>
<keyword evidence="2" id="KW-1185">Reference proteome</keyword>
<evidence type="ECO:0000313" key="1">
    <source>
        <dbReference type="EMBL" id="KAL3518884.1"/>
    </source>
</evidence>
<reference evidence="1 2" key="1">
    <citation type="submission" date="2024-11" db="EMBL/GenBank/DDBJ databases">
        <title>A near-complete genome assembly of Cinchona calisaya.</title>
        <authorList>
            <person name="Lian D.C."/>
            <person name="Zhao X.W."/>
            <person name="Wei L."/>
        </authorList>
    </citation>
    <scope>NUCLEOTIDE SEQUENCE [LARGE SCALE GENOMIC DNA]</scope>
    <source>
        <tissue evidence="1">Nenye</tissue>
    </source>
</reference>
<dbReference type="PANTHER" id="PTHR37984">
    <property type="entry name" value="PROTEIN CBG26694"/>
    <property type="match status" value="1"/>
</dbReference>
<dbReference type="InterPro" id="IPR050951">
    <property type="entry name" value="Retrovirus_Pol_polyprotein"/>
</dbReference>
<gene>
    <name evidence="1" type="ORF">ACH5RR_021473</name>
</gene>
<dbReference type="AlphaFoldDB" id="A0ABD2ZIF1"/>
<sequence>EAHAEHLRAVLSLLRKEQLYGKLSKCEFWLRSVAFLGHVVTEEGVSVDPKKIEAIVDWPRPTTMTE</sequence>
<organism evidence="1 2">
    <name type="scientific">Cinchona calisaya</name>
    <dbReference type="NCBI Taxonomy" id="153742"/>
    <lineage>
        <taxon>Eukaryota</taxon>
        <taxon>Viridiplantae</taxon>
        <taxon>Streptophyta</taxon>
        <taxon>Embryophyta</taxon>
        <taxon>Tracheophyta</taxon>
        <taxon>Spermatophyta</taxon>
        <taxon>Magnoliopsida</taxon>
        <taxon>eudicotyledons</taxon>
        <taxon>Gunneridae</taxon>
        <taxon>Pentapetalae</taxon>
        <taxon>asterids</taxon>
        <taxon>lamiids</taxon>
        <taxon>Gentianales</taxon>
        <taxon>Rubiaceae</taxon>
        <taxon>Cinchonoideae</taxon>
        <taxon>Cinchoneae</taxon>
        <taxon>Cinchona</taxon>
    </lineage>
</organism>
<dbReference type="Proteomes" id="UP001630127">
    <property type="component" value="Unassembled WGS sequence"/>
</dbReference>
<dbReference type="InterPro" id="IPR043502">
    <property type="entry name" value="DNA/RNA_pol_sf"/>
</dbReference>